<comment type="similarity">
    <text evidence="2 4">Belongs to the Mediator complex subunit 20 family.</text>
</comment>
<organism evidence="6 7">
    <name type="scientific">Tieghemiomyces parasiticus</name>
    <dbReference type="NCBI Taxonomy" id="78921"/>
    <lineage>
        <taxon>Eukaryota</taxon>
        <taxon>Fungi</taxon>
        <taxon>Fungi incertae sedis</taxon>
        <taxon>Zoopagomycota</taxon>
        <taxon>Kickxellomycotina</taxon>
        <taxon>Dimargaritomycetes</taxon>
        <taxon>Dimargaritales</taxon>
        <taxon>Dimargaritaceae</taxon>
        <taxon>Tieghemiomyces</taxon>
    </lineage>
</organism>
<dbReference type="GO" id="GO:0003713">
    <property type="term" value="F:transcription coactivator activity"/>
    <property type="evidence" value="ECO:0007669"/>
    <property type="project" value="TreeGrafter"/>
</dbReference>
<name>A0A9W8DPL4_9FUNG</name>
<dbReference type="PANTHER" id="PTHR12465">
    <property type="entry name" value="UBIQUITIN SPECIFIC PROTEASE HOMOLOG 49"/>
    <property type="match status" value="1"/>
</dbReference>
<keyword evidence="7" id="KW-1185">Reference proteome</keyword>
<evidence type="ECO:0000256" key="3">
    <source>
        <dbReference type="ARBA" id="ARBA00023242"/>
    </source>
</evidence>
<dbReference type="GO" id="GO:0016592">
    <property type="term" value="C:mediator complex"/>
    <property type="evidence" value="ECO:0007669"/>
    <property type="project" value="InterPro"/>
</dbReference>
<dbReference type="GO" id="GO:0006357">
    <property type="term" value="P:regulation of transcription by RNA polymerase II"/>
    <property type="evidence" value="ECO:0007669"/>
    <property type="project" value="InterPro"/>
</dbReference>
<dbReference type="OrthoDB" id="1854899at2759"/>
<accession>A0A9W8DPL4</accession>
<dbReference type="Pfam" id="PF08612">
    <property type="entry name" value="Med20"/>
    <property type="match status" value="1"/>
</dbReference>
<comment type="function">
    <text evidence="4">Component of the Mediator complex, a coactivator involved in the regulated transcription of nearly all RNA polymerase II-dependent genes. Mediator functions as a bridge to convey information from gene-specific regulatory proteins to the basal RNA polymerase II transcription machinery. Mediator is recruited to promoters by direct interactions with regulatory proteins and serves as a scaffold for the assembly of a functional preinitiation complex with RNA polymerase II and the general transcription factors.</text>
</comment>
<dbReference type="EMBL" id="JANBPT010000785">
    <property type="protein sequence ID" value="KAJ1912976.1"/>
    <property type="molecule type" value="Genomic_DNA"/>
</dbReference>
<proteinExistence type="inferred from homology"/>
<keyword evidence="4" id="KW-0010">Activator</keyword>
<feature type="region of interest" description="Disordered" evidence="5">
    <location>
        <begin position="201"/>
        <end position="223"/>
    </location>
</feature>
<comment type="subcellular location">
    <subcellularLocation>
        <location evidence="1 4">Nucleus</location>
    </subcellularLocation>
</comment>
<evidence type="ECO:0000256" key="5">
    <source>
        <dbReference type="SAM" id="MobiDB-lite"/>
    </source>
</evidence>
<keyword evidence="3 4" id="KW-0539">Nucleus</keyword>
<protein>
    <recommendedName>
        <fullName evidence="4">Mediator of RNA polymerase II transcription subunit 20</fullName>
    </recommendedName>
    <alternativeName>
        <fullName evidence="4">Mediator complex subunit 20</fullName>
    </alternativeName>
</protein>
<dbReference type="AlphaFoldDB" id="A0A9W8DPL4"/>
<evidence type="ECO:0000256" key="1">
    <source>
        <dbReference type="ARBA" id="ARBA00004123"/>
    </source>
</evidence>
<evidence type="ECO:0000313" key="6">
    <source>
        <dbReference type="EMBL" id="KAJ1912976.1"/>
    </source>
</evidence>
<sequence>MGASTVFRWVDATGSSSLTHLTDRITKHFHGTNVGRWNISCKLYREVNLAAAEQERLGQPLPAGQTKPPPEKFLMFLTDSTCPARPHAMVNETIVHVDREFELIVQKMKNLWSFRQSSQIDGHEFDLGDFSIKAGNIIVGTSSKGVVVELTLYSTALICNFASQIEYRPCIDLTSCRRLLAEFIELLLPPAARLSFAVTPKPDTSAADQDDPTSTNRPVDVSQLHDRNDVLSPDYARVGLNERYCGPIHSAYQFFTLFRKDGLL</sequence>
<dbReference type="InterPro" id="IPR013921">
    <property type="entry name" value="Mediator_Med20"/>
</dbReference>
<keyword evidence="4" id="KW-0804">Transcription</keyword>
<comment type="subunit">
    <text evidence="4">Component of the Mediator complex.</text>
</comment>
<evidence type="ECO:0000256" key="2">
    <source>
        <dbReference type="ARBA" id="ARBA00010743"/>
    </source>
</evidence>
<dbReference type="PANTHER" id="PTHR12465:SF0">
    <property type="entry name" value="MEDIATOR OF RNA POLYMERASE II TRANSCRIPTION SUBUNIT 20"/>
    <property type="match status" value="1"/>
</dbReference>
<evidence type="ECO:0000256" key="4">
    <source>
        <dbReference type="RuleBase" id="RU364152"/>
    </source>
</evidence>
<comment type="caution">
    <text evidence="6">The sequence shown here is derived from an EMBL/GenBank/DDBJ whole genome shotgun (WGS) entry which is preliminary data.</text>
</comment>
<keyword evidence="4" id="KW-0805">Transcription regulation</keyword>
<gene>
    <name evidence="4" type="primary">MED20</name>
    <name evidence="6" type="ORF">IWQ60_009416</name>
</gene>
<reference evidence="6" key="1">
    <citation type="submission" date="2022-07" db="EMBL/GenBank/DDBJ databases">
        <title>Phylogenomic reconstructions and comparative analyses of Kickxellomycotina fungi.</title>
        <authorList>
            <person name="Reynolds N.K."/>
            <person name="Stajich J.E."/>
            <person name="Barry K."/>
            <person name="Grigoriev I.V."/>
            <person name="Crous P."/>
            <person name="Smith M.E."/>
        </authorList>
    </citation>
    <scope>NUCLEOTIDE SEQUENCE</scope>
    <source>
        <strain evidence="6">RSA 861</strain>
    </source>
</reference>
<evidence type="ECO:0000313" key="7">
    <source>
        <dbReference type="Proteomes" id="UP001150569"/>
    </source>
</evidence>
<dbReference type="Proteomes" id="UP001150569">
    <property type="component" value="Unassembled WGS sequence"/>
</dbReference>